<keyword evidence="3" id="KW-1003">Cell membrane</keyword>
<sequence>MQLHDGLRRVAAGAVFGSALLAAGMQDPATIKAQMRLVDFRMVETMLTATAASAVIFYISNRIGYTNISARKPITVGLFPYAGNAIGGALIGLGMATTGACPGSALVQAGIGGMSGVYTILGGILGAMLYVSLERRAEKSAASIDTCPGRNDIQMTDSPITGQFKIPELKKEVAPTVAASLDINPATMVVIWQVFALGIITLLRRASLSQASTSISPTTGGLLMGMSQLVSIILTRSSVGVSSAYEDIARVLLRPFLTTQHKLFTPATMFATGAFVATFAINGLFLGYKVSPAPAIANHIVGGAALLFGARLAKGCPSGHGISGIPTFGWSSFVTIAAAFASGIVFTAARAV</sequence>
<keyword evidence="10" id="KW-1185">Reference proteome</keyword>
<evidence type="ECO:0000256" key="1">
    <source>
        <dbReference type="ARBA" id="ARBA00004429"/>
    </source>
</evidence>
<dbReference type="AlphaFoldDB" id="A0A6A6GD22"/>
<feature type="transmembrane region" description="Helical" evidence="8">
    <location>
        <begin position="325"/>
        <end position="349"/>
    </location>
</feature>
<reference evidence="10" key="1">
    <citation type="journal article" date="2020" name="Stud. Mycol.">
        <title>101 Dothideomycetes genomes: A test case for predicting lifestyles and emergence of pathogens.</title>
        <authorList>
            <person name="Haridas S."/>
            <person name="Albert R."/>
            <person name="Binder M."/>
            <person name="Bloem J."/>
            <person name="LaButti K."/>
            <person name="Salamov A."/>
            <person name="Andreopoulos B."/>
            <person name="Baker S."/>
            <person name="Barry K."/>
            <person name="Bills G."/>
            <person name="Bluhm B."/>
            <person name="Cannon C."/>
            <person name="Castanera R."/>
            <person name="Culley D."/>
            <person name="Daum C."/>
            <person name="Ezra D."/>
            <person name="Gonzalez J."/>
            <person name="Henrissat B."/>
            <person name="Kuo A."/>
            <person name="Liang C."/>
            <person name="Lipzen A."/>
            <person name="Lutzoni F."/>
            <person name="Magnuson J."/>
            <person name="Mondo S."/>
            <person name="Nolan M."/>
            <person name="Ohm R."/>
            <person name="Pangilinan J."/>
            <person name="Park H.-J."/>
            <person name="Ramirez L."/>
            <person name="Alfaro M."/>
            <person name="Sun H."/>
            <person name="Tritt A."/>
            <person name="Yoshinaga Y."/>
            <person name="Zwiers L.-H."/>
            <person name="Turgeon B."/>
            <person name="Goodwin S."/>
            <person name="Spatafora J."/>
            <person name="Crous P."/>
            <person name="Grigoriev I."/>
        </authorList>
    </citation>
    <scope>NUCLEOTIDE SEQUENCE [LARGE SCALE GENOMIC DNA]</scope>
    <source>
        <strain evidence="10">CECT 20119</strain>
    </source>
</reference>
<dbReference type="Pfam" id="PF04143">
    <property type="entry name" value="Sulf_transp"/>
    <property type="match status" value="1"/>
</dbReference>
<evidence type="ECO:0000256" key="7">
    <source>
        <dbReference type="ARBA" id="ARBA00023136"/>
    </source>
</evidence>
<feature type="transmembrane region" description="Helical" evidence="8">
    <location>
        <begin position="106"/>
        <end position="131"/>
    </location>
</feature>
<proteinExistence type="predicted"/>
<organism evidence="9 10">
    <name type="scientific">Elsinoe ampelina</name>
    <dbReference type="NCBI Taxonomy" id="302913"/>
    <lineage>
        <taxon>Eukaryota</taxon>
        <taxon>Fungi</taxon>
        <taxon>Dikarya</taxon>
        <taxon>Ascomycota</taxon>
        <taxon>Pezizomycotina</taxon>
        <taxon>Dothideomycetes</taxon>
        <taxon>Dothideomycetidae</taxon>
        <taxon>Myriangiales</taxon>
        <taxon>Elsinoaceae</taxon>
        <taxon>Elsinoe</taxon>
    </lineage>
</organism>
<evidence type="ECO:0000256" key="5">
    <source>
        <dbReference type="ARBA" id="ARBA00022692"/>
    </source>
</evidence>
<gene>
    <name evidence="9" type="ORF">BDZ85DRAFT_249280</name>
</gene>
<evidence type="ECO:0000256" key="3">
    <source>
        <dbReference type="ARBA" id="ARBA00022475"/>
    </source>
</evidence>
<accession>A0A6A6GD22</accession>
<keyword evidence="4" id="KW-0997">Cell inner membrane</keyword>
<dbReference type="GO" id="GO:0005886">
    <property type="term" value="C:plasma membrane"/>
    <property type="evidence" value="ECO:0007669"/>
    <property type="project" value="UniProtKB-SubCell"/>
</dbReference>
<dbReference type="PANTHER" id="PTHR30574">
    <property type="entry name" value="INNER MEMBRANE PROTEIN YEDE"/>
    <property type="match status" value="1"/>
</dbReference>
<dbReference type="PANTHER" id="PTHR30574:SF1">
    <property type="entry name" value="SULPHUR TRANSPORT DOMAIN-CONTAINING PROTEIN"/>
    <property type="match status" value="1"/>
</dbReference>
<keyword evidence="5 8" id="KW-0812">Transmembrane</keyword>
<evidence type="ECO:0000256" key="2">
    <source>
        <dbReference type="ARBA" id="ARBA00022448"/>
    </source>
</evidence>
<evidence type="ECO:0000313" key="10">
    <source>
        <dbReference type="Proteomes" id="UP000799538"/>
    </source>
</evidence>
<evidence type="ECO:0000256" key="6">
    <source>
        <dbReference type="ARBA" id="ARBA00022989"/>
    </source>
</evidence>
<evidence type="ECO:0000256" key="4">
    <source>
        <dbReference type="ARBA" id="ARBA00022519"/>
    </source>
</evidence>
<keyword evidence="2" id="KW-0813">Transport</keyword>
<evidence type="ECO:0000313" key="9">
    <source>
        <dbReference type="EMBL" id="KAF2223280.1"/>
    </source>
</evidence>
<dbReference type="Proteomes" id="UP000799538">
    <property type="component" value="Unassembled WGS sequence"/>
</dbReference>
<comment type="subcellular location">
    <subcellularLocation>
        <location evidence="1">Cell inner membrane</location>
        <topology evidence="1">Multi-pass membrane protein</topology>
    </subcellularLocation>
</comment>
<feature type="transmembrane region" description="Helical" evidence="8">
    <location>
        <begin position="294"/>
        <end position="313"/>
    </location>
</feature>
<feature type="transmembrane region" description="Helical" evidence="8">
    <location>
        <begin position="263"/>
        <end position="288"/>
    </location>
</feature>
<dbReference type="EMBL" id="ML992506">
    <property type="protein sequence ID" value="KAF2223280.1"/>
    <property type="molecule type" value="Genomic_DNA"/>
</dbReference>
<evidence type="ECO:0000256" key="8">
    <source>
        <dbReference type="SAM" id="Phobius"/>
    </source>
</evidence>
<dbReference type="OrthoDB" id="10254418at2759"/>
<keyword evidence="6 8" id="KW-1133">Transmembrane helix</keyword>
<feature type="transmembrane region" description="Helical" evidence="8">
    <location>
        <begin position="42"/>
        <end position="60"/>
    </location>
</feature>
<name>A0A6A6GD22_9PEZI</name>
<feature type="transmembrane region" description="Helical" evidence="8">
    <location>
        <begin position="81"/>
        <end position="100"/>
    </location>
</feature>
<protein>
    <submittedName>
        <fullName evidence="9">Uncharacterized protein</fullName>
    </submittedName>
</protein>
<dbReference type="InterPro" id="IPR007272">
    <property type="entry name" value="Sulf_transp_TsuA/YedE"/>
</dbReference>
<keyword evidence="7 8" id="KW-0472">Membrane</keyword>